<evidence type="ECO:0000313" key="3">
    <source>
        <dbReference type="Proteomes" id="UP000019373"/>
    </source>
</evidence>
<feature type="region of interest" description="Disordered" evidence="1">
    <location>
        <begin position="500"/>
        <end position="661"/>
    </location>
</feature>
<gene>
    <name evidence="2" type="ORF">EPUS_08125</name>
</gene>
<feature type="compositionally biased region" description="Polar residues" evidence="1">
    <location>
        <begin position="182"/>
        <end position="220"/>
    </location>
</feature>
<feature type="compositionally biased region" description="Polar residues" evidence="1">
    <location>
        <begin position="157"/>
        <end position="170"/>
    </location>
</feature>
<evidence type="ECO:0000256" key="1">
    <source>
        <dbReference type="SAM" id="MobiDB-lite"/>
    </source>
</evidence>
<feature type="compositionally biased region" description="Low complexity" evidence="1">
    <location>
        <begin position="1"/>
        <end position="31"/>
    </location>
</feature>
<name>U1G9B5_ENDPU</name>
<feature type="compositionally biased region" description="Basic and acidic residues" evidence="1">
    <location>
        <begin position="359"/>
        <end position="368"/>
    </location>
</feature>
<feature type="region of interest" description="Disordered" evidence="1">
    <location>
        <begin position="157"/>
        <end position="251"/>
    </location>
</feature>
<feature type="compositionally biased region" description="Low complexity" evidence="1">
    <location>
        <begin position="295"/>
        <end position="306"/>
    </location>
</feature>
<protein>
    <submittedName>
        <fullName evidence="2">Uncharacterized protein</fullName>
    </submittedName>
</protein>
<feature type="compositionally biased region" description="Gly residues" evidence="1">
    <location>
        <begin position="629"/>
        <end position="639"/>
    </location>
</feature>
<feature type="compositionally biased region" description="Acidic residues" evidence="1">
    <location>
        <begin position="231"/>
        <end position="242"/>
    </location>
</feature>
<reference evidence="3" key="1">
    <citation type="journal article" date="2014" name="BMC Genomics">
        <title>Genome characteristics reveal the impact of lichenization on lichen-forming fungus Endocarpon pusillum Hedwig (Verrucariales, Ascomycota).</title>
        <authorList>
            <person name="Wang Y.-Y."/>
            <person name="Liu B."/>
            <person name="Zhang X.-Y."/>
            <person name="Zhou Q.-M."/>
            <person name="Zhang T."/>
            <person name="Li H."/>
            <person name="Yu Y.-F."/>
            <person name="Zhang X.-L."/>
            <person name="Hao X.-Y."/>
            <person name="Wang M."/>
            <person name="Wang L."/>
            <person name="Wei J.-C."/>
        </authorList>
    </citation>
    <scope>NUCLEOTIDE SEQUENCE [LARGE SCALE GENOMIC DNA]</scope>
    <source>
        <strain evidence="3">Z07020 / HMAS-L-300199</strain>
    </source>
</reference>
<feature type="region of interest" description="Disordered" evidence="1">
    <location>
        <begin position="286"/>
        <end position="398"/>
    </location>
</feature>
<feature type="compositionally biased region" description="Polar residues" evidence="1">
    <location>
        <begin position="371"/>
        <end position="382"/>
    </location>
</feature>
<proteinExistence type="predicted"/>
<dbReference type="eggNOG" id="ENOG502S30V">
    <property type="taxonomic scope" value="Eukaryota"/>
</dbReference>
<keyword evidence="3" id="KW-1185">Reference proteome</keyword>
<dbReference type="OrthoDB" id="340550at2759"/>
<feature type="compositionally biased region" description="Low complexity" evidence="1">
    <location>
        <begin position="505"/>
        <end position="525"/>
    </location>
</feature>
<dbReference type="GeneID" id="19242976"/>
<organism evidence="2 3">
    <name type="scientific">Endocarpon pusillum (strain Z07020 / HMAS-L-300199)</name>
    <name type="common">Lichen-forming fungus</name>
    <dbReference type="NCBI Taxonomy" id="1263415"/>
    <lineage>
        <taxon>Eukaryota</taxon>
        <taxon>Fungi</taxon>
        <taxon>Dikarya</taxon>
        <taxon>Ascomycota</taxon>
        <taxon>Pezizomycotina</taxon>
        <taxon>Eurotiomycetes</taxon>
        <taxon>Chaetothyriomycetidae</taxon>
        <taxon>Verrucariales</taxon>
        <taxon>Verrucariaceae</taxon>
        <taxon>Endocarpon</taxon>
    </lineage>
</organism>
<dbReference type="PANTHER" id="PTHR42106:SF1">
    <property type="match status" value="1"/>
</dbReference>
<sequence length="661" mass="70413">MSSTTTVPPTPHGVPSQGGTSQTHQTHQTSGESHEVLSDIISRPQIRSSPSKPRSLSDVPKPSLSPSPAFREPAQAVKDDNAFISPSTPKRPNFPVRGLSLQMPPRDVISPTSSFATRVPLSPKLDSSNTYGAPAPMLPRRSRGLDFARACTNLHHSTLAESSPDSSPTISGRGLQIPQRKSLGSNSVLDSPSNMTSGMWSTISHSERTMPSSSVSSINMLDSDKSSTASSDDEPMDRDMEDPMLTTPHVSRLSNNFISGAVNSPGADWMSHQFSPAAASLMSFQRARMRKGRSTHSSSSGNSSKPSPAPLSPPLMKSIEHPNGNFFQPGLTRQQVQSRRESLSLGTGDLHLSSDSGEEDAKTSDGKDAGGNTTSASSTQSPRGVIRRPVTRRSNLLPKTKTFARIRAALLEEAAPVENEAKREADVIHQVRESDPTVNSPTRQSTFHQDGLETALDDDMAANDAPSITDSLTNTFSQHAEKHSDGLRFWNSFDLRHRTPPPSLLPGKSSSAMSDDVSMDSTMTSQGTNSGIGIFTGQLQCDSRSRSRSSTPLASIAPTAGEAARKANNRKRGRDDDLDPSSFKRRAVSPGMSVQSSPVLQQSPGFNGDKAWGQMPPPKTGTERSNSGSNGGSGGGGGPNKRVGLQGMVETNDGLMNMSIE</sequence>
<dbReference type="EMBL" id="KE720898">
    <property type="protein sequence ID" value="ERF74077.1"/>
    <property type="molecule type" value="Genomic_DNA"/>
</dbReference>
<dbReference type="PANTHER" id="PTHR42106">
    <property type="entry name" value="CHROMOSOME 10, WHOLE GENOME SHOTGUN SEQUENCE"/>
    <property type="match status" value="1"/>
</dbReference>
<feature type="region of interest" description="Disordered" evidence="1">
    <location>
        <begin position="1"/>
        <end position="113"/>
    </location>
</feature>
<dbReference type="Proteomes" id="UP000019373">
    <property type="component" value="Unassembled WGS sequence"/>
</dbReference>
<feature type="compositionally biased region" description="Low complexity" evidence="1">
    <location>
        <begin position="38"/>
        <end position="54"/>
    </location>
</feature>
<feature type="compositionally biased region" description="Polar residues" evidence="1">
    <location>
        <begin position="526"/>
        <end position="553"/>
    </location>
</feature>
<dbReference type="OMA" id="SPGNDWM"/>
<evidence type="ECO:0000313" key="2">
    <source>
        <dbReference type="EMBL" id="ERF74077.1"/>
    </source>
</evidence>
<dbReference type="AlphaFoldDB" id="U1G9B5"/>
<accession>U1G9B5</accession>
<feature type="compositionally biased region" description="Low complexity" evidence="1">
    <location>
        <begin position="593"/>
        <end position="604"/>
    </location>
</feature>
<dbReference type="RefSeq" id="XP_007800277.1">
    <property type="nucleotide sequence ID" value="XM_007802086.1"/>
</dbReference>
<dbReference type="HOGENOM" id="CLU_014533_0_0_1"/>